<comment type="caution">
    <text evidence="1">The sequence shown here is derived from an EMBL/GenBank/DDBJ whole genome shotgun (WGS) entry which is preliminary data.</text>
</comment>
<keyword evidence="2" id="KW-1185">Reference proteome</keyword>
<sequence>MDTFSCLEGEKIVVTSTRSTDGSSAVASSKVQSVRGYLFDGPVNIIFHPTASSSVSFFRLSDSWHSAT</sequence>
<gene>
    <name evidence="1" type="ORF">GOP47_0011769</name>
</gene>
<organism evidence="1 2">
    <name type="scientific">Adiantum capillus-veneris</name>
    <name type="common">Maidenhair fern</name>
    <dbReference type="NCBI Taxonomy" id="13818"/>
    <lineage>
        <taxon>Eukaryota</taxon>
        <taxon>Viridiplantae</taxon>
        <taxon>Streptophyta</taxon>
        <taxon>Embryophyta</taxon>
        <taxon>Tracheophyta</taxon>
        <taxon>Polypodiopsida</taxon>
        <taxon>Polypodiidae</taxon>
        <taxon>Polypodiales</taxon>
        <taxon>Pteridineae</taxon>
        <taxon>Pteridaceae</taxon>
        <taxon>Vittarioideae</taxon>
        <taxon>Adiantum</taxon>
    </lineage>
</organism>
<protein>
    <submittedName>
        <fullName evidence="1">Uncharacterized protein</fullName>
    </submittedName>
</protein>
<dbReference type="AlphaFoldDB" id="A0A9D4UTW2"/>
<name>A0A9D4UTW2_ADICA</name>
<proteinExistence type="predicted"/>
<accession>A0A9D4UTW2</accession>
<evidence type="ECO:0000313" key="1">
    <source>
        <dbReference type="EMBL" id="KAI5073756.1"/>
    </source>
</evidence>
<dbReference type="EMBL" id="JABFUD020000011">
    <property type="protein sequence ID" value="KAI5073756.1"/>
    <property type="molecule type" value="Genomic_DNA"/>
</dbReference>
<evidence type="ECO:0000313" key="2">
    <source>
        <dbReference type="Proteomes" id="UP000886520"/>
    </source>
</evidence>
<dbReference type="Proteomes" id="UP000886520">
    <property type="component" value="Chromosome 11"/>
</dbReference>
<reference evidence="1" key="1">
    <citation type="submission" date="2021-01" db="EMBL/GenBank/DDBJ databases">
        <title>Adiantum capillus-veneris genome.</title>
        <authorList>
            <person name="Fang Y."/>
            <person name="Liao Q."/>
        </authorList>
    </citation>
    <scope>NUCLEOTIDE SEQUENCE</scope>
    <source>
        <strain evidence="1">H3</strain>
        <tissue evidence="1">Leaf</tissue>
    </source>
</reference>